<gene>
    <name evidence="2" type="ORF">E0Z10_g5070</name>
</gene>
<name>A0A4Z0Z4W4_9PEZI</name>
<dbReference type="AlphaFoldDB" id="A0A4Z0Z4W4"/>
<dbReference type="STRING" id="37992.A0A4Z0Z4W4"/>
<evidence type="ECO:0000313" key="3">
    <source>
        <dbReference type="Proteomes" id="UP000297716"/>
    </source>
</evidence>
<comment type="caution">
    <text evidence="2">The sequence shown here is derived from an EMBL/GenBank/DDBJ whole genome shotgun (WGS) entry which is preliminary data.</text>
</comment>
<keyword evidence="3" id="KW-1185">Reference proteome</keyword>
<dbReference type="Proteomes" id="UP000297716">
    <property type="component" value="Unassembled WGS sequence"/>
</dbReference>
<protein>
    <submittedName>
        <fullName evidence="2">Uncharacterized protein</fullName>
    </submittedName>
</protein>
<sequence>MLASAASPPPIAPSHPGNIQTHQSYNGRAMPVSHDMRPPGMRPDTYLDDPKLAPGASASRPYNYGQSIDSWASTAASPTAKQGGINTWRSYSHDSSVAPGYAPYSIPASQAMTTWATSPLEESASRSEDAWSPYQQPTRSMSFSGEHAVQYAATPSRTYDRKGSVASDIYHPTSIETIPPTSYTAWQQPYQPWYAEGGQPVTSAGESTAQIDGMYYGR</sequence>
<organism evidence="2 3">
    <name type="scientific">Xylaria hypoxylon</name>
    <dbReference type="NCBI Taxonomy" id="37992"/>
    <lineage>
        <taxon>Eukaryota</taxon>
        <taxon>Fungi</taxon>
        <taxon>Dikarya</taxon>
        <taxon>Ascomycota</taxon>
        <taxon>Pezizomycotina</taxon>
        <taxon>Sordariomycetes</taxon>
        <taxon>Xylariomycetidae</taxon>
        <taxon>Xylariales</taxon>
        <taxon>Xylariaceae</taxon>
        <taxon>Xylaria</taxon>
    </lineage>
</organism>
<feature type="region of interest" description="Disordered" evidence="1">
    <location>
        <begin position="1"/>
        <end position="60"/>
    </location>
</feature>
<evidence type="ECO:0000256" key="1">
    <source>
        <dbReference type="SAM" id="MobiDB-lite"/>
    </source>
</evidence>
<accession>A0A4Z0Z4W4</accession>
<dbReference type="OrthoDB" id="4150019at2759"/>
<feature type="compositionally biased region" description="Polar residues" evidence="1">
    <location>
        <begin position="17"/>
        <end position="26"/>
    </location>
</feature>
<proteinExistence type="predicted"/>
<evidence type="ECO:0000313" key="2">
    <source>
        <dbReference type="EMBL" id="TGJ83682.1"/>
    </source>
</evidence>
<dbReference type="EMBL" id="SKBN01000086">
    <property type="protein sequence ID" value="TGJ83682.1"/>
    <property type="molecule type" value="Genomic_DNA"/>
</dbReference>
<reference evidence="2 3" key="1">
    <citation type="submission" date="2019-03" db="EMBL/GenBank/DDBJ databases">
        <title>Draft genome sequence of Xylaria hypoxylon DSM 108379, a ubiquitous saprotrophic-parasitic fungi on hardwood.</title>
        <authorList>
            <person name="Buettner E."/>
            <person name="Leonhardt S."/>
            <person name="Gebauer A.M."/>
            <person name="Liers C."/>
            <person name="Hofrichter M."/>
            <person name="Kellner H."/>
        </authorList>
    </citation>
    <scope>NUCLEOTIDE SEQUENCE [LARGE SCALE GENOMIC DNA]</scope>
    <source>
        <strain evidence="2 3">DSM 108379</strain>
    </source>
</reference>